<name>A0A4Z2F959_9TELE</name>
<feature type="region of interest" description="Disordered" evidence="1">
    <location>
        <begin position="16"/>
        <end position="54"/>
    </location>
</feature>
<dbReference type="EMBL" id="SRLO01001562">
    <property type="protein sequence ID" value="TNN36852.1"/>
    <property type="molecule type" value="Genomic_DNA"/>
</dbReference>
<organism evidence="2 3">
    <name type="scientific">Liparis tanakae</name>
    <name type="common">Tanaka's snailfish</name>
    <dbReference type="NCBI Taxonomy" id="230148"/>
    <lineage>
        <taxon>Eukaryota</taxon>
        <taxon>Metazoa</taxon>
        <taxon>Chordata</taxon>
        <taxon>Craniata</taxon>
        <taxon>Vertebrata</taxon>
        <taxon>Euteleostomi</taxon>
        <taxon>Actinopterygii</taxon>
        <taxon>Neopterygii</taxon>
        <taxon>Teleostei</taxon>
        <taxon>Neoteleostei</taxon>
        <taxon>Acanthomorphata</taxon>
        <taxon>Eupercaria</taxon>
        <taxon>Perciformes</taxon>
        <taxon>Cottioidei</taxon>
        <taxon>Cottales</taxon>
        <taxon>Liparidae</taxon>
        <taxon>Liparis</taxon>
    </lineage>
</organism>
<evidence type="ECO:0000256" key="1">
    <source>
        <dbReference type="SAM" id="MobiDB-lite"/>
    </source>
</evidence>
<reference evidence="2 3" key="1">
    <citation type="submission" date="2019-03" db="EMBL/GenBank/DDBJ databases">
        <title>First draft genome of Liparis tanakae, snailfish: a comprehensive survey of snailfish specific genes.</title>
        <authorList>
            <person name="Kim W."/>
            <person name="Song I."/>
            <person name="Jeong J.-H."/>
            <person name="Kim D."/>
            <person name="Kim S."/>
            <person name="Ryu S."/>
            <person name="Song J.Y."/>
            <person name="Lee S.K."/>
        </authorList>
    </citation>
    <scope>NUCLEOTIDE SEQUENCE [LARGE SCALE GENOMIC DNA]</scope>
    <source>
        <tissue evidence="2">Muscle</tissue>
    </source>
</reference>
<evidence type="ECO:0000313" key="2">
    <source>
        <dbReference type="EMBL" id="TNN36852.1"/>
    </source>
</evidence>
<accession>A0A4Z2F959</accession>
<gene>
    <name evidence="2" type="ORF">EYF80_052982</name>
</gene>
<comment type="caution">
    <text evidence="2">The sequence shown here is derived from an EMBL/GenBank/DDBJ whole genome shotgun (WGS) entry which is preliminary data.</text>
</comment>
<keyword evidence="3" id="KW-1185">Reference proteome</keyword>
<feature type="compositionally biased region" description="Pro residues" evidence="1">
    <location>
        <begin position="29"/>
        <end position="42"/>
    </location>
</feature>
<sequence>MPFVLPADRRRATIYPRATTNVVQDPGSRIPPPSPRPSPPTEPHTNQARGLKARVESVGERFTCTAPVQLAVFFSSSQSLGCVAVKTCNVT</sequence>
<dbReference type="AlphaFoldDB" id="A0A4Z2F959"/>
<protein>
    <submittedName>
        <fullName evidence="2">Uncharacterized protein</fullName>
    </submittedName>
</protein>
<evidence type="ECO:0000313" key="3">
    <source>
        <dbReference type="Proteomes" id="UP000314294"/>
    </source>
</evidence>
<dbReference type="Proteomes" id="UP000314294">
    <property type="component" value="Unassembled WGS sequence"/>
</dbReference>
<proteinExistence type="predicted"/>